<dbReference type="Proteomes" id="UP000076580">
    <property type="component" value="Chromosome 03"/>
</dbReference>
<feature type="region of interest" description="Disordered" evidence="5">
    <location>
        <begin position="1"/>
        <end position="82"/>
    </location>
</feature>
<comment type="caution">
    <text evidence="7">The sequence shown here is derived from an EMBL/GenBank/DDBJ whole genome shotgun (WGS) entry which is preliminary data.</text>
</comment>
<dbReference type="InParanoid" id="A0A151GBJ1"/>
<feature type="region of interest" description="Disordered" evidence="5">
    <location>
        <begin position="317"/>
        <end position="340"/>
    </location>
</feature>
<protein>
    <recommendedName>
        <fullName evidence="9">Mg2+ transporter protein, CorA-like/Zinc transport protein ZntB</fullName>
    </recommendedName>
</protein>
<keyword evidence="8" id="KW-1185">Reference proteome</keyword>
<dbReference type="EMBL" id="LAYC01000003">
    <property type="protein sequence ID" value="KYK54414.1"/>
    <property type="molecule type" value="Genomic_DNA"/>
</dbReference>
<dbReference type="RefSeq" id="XP_040653766.1">
    <property type="nucleotide sequence ID" value="XM_040803662.1"/>
</dbReference>
<feature type="compositionally biased region" description="Low complexity" evidence="5">
    <location>
        <begin position="46"/>
        <end position="61"/>
    </location>
</feature>
<dbReference type="STRING" id="98403.A0A151GBJ1"/>
<feature type="compositionally biased region" description="Acidic residues" evidence="5">
    <location>
        <begin position="487"/>
        <end position="508"/>
    </location>
</feature>
<gene>
    <name evidence="7" type="ORF">DCS_06372</name>
</gene>
<proteinExistence type="predicted"/>
<keyword evidence="3 6" id="KW-1133">Transmembrane helix</keyword>
<organism evidence="7 8">
    <name type="scientific">Drechmeria coniospora</name>
    <name type="common">Nematophagous fungus</name>
    <name type="synonym">Meria coniospora</name>
    <dbReference type="NCBI Taxonomy" id="98403"/>
    <lineage>
        <taxon>Eukaryota</taxon>
        <taxon>Fungi</taxon>
        <taxon>Dikarya</taxon>
        <taxon>Ascomycota</taxon>
        <taxon>Pezizomycotina</taxon>
        <taxon>Sordariomycetes</taxon>
        <taxon>Hypocreomycetidae</taxon>
        <taxon>Hypocreales</taxon>
        <taxon>Ophiocordycipitaceae</taxon>
        <taxon>Drechmeria</taxon>
    </lineage>
</organism>
<keyword evidence="2 6" id="KW-0812">Transmembrane</keyword>
<name>A0A151GBJ1_DRECN</name>
<comment type="subcellular location">
    <subcellularLocation>
        <location evidence="1">Membrane</location>
        <topology evidence="1">Multi-pass membrane protein</topology>
    </subcellularLocation>
</comment>
<evidence type="ECO:0008006" key="9">
    <source>
        <dbReference type="Google" id="ProtNLM"/>
    </source>
</evidence>
<dbReference type="SUPFAM" id="SSF144083">
    <property type="entry name" value="Magnesium transport protein CorA, transmembrane region"/>
    <property type="match status" value="1"/>
</dbReference>
<dbReference type="Gene3D" id="1.20.58.340">
    <property type="entry name" value="Magnesium transport protein CorA, transmembrane region"/>
    <property type="match status" value="1"/>
</dbReference>
<evidence type="ECO:0000256" key="5">
    <source>
        <dbReference type="SAM" id="MobiDB-lite"/>
    </source>
</evidence>
<feature type="transmembrane region" description="Helical" evidence="6">
    <location>
        <begin position="837"/>
        <end position="859"/>
    </location>
</feature>
<dbReference type="InterPro" id="IPR002523">
    <property type="entry name" value="MgTranspt_CorA/ZnTranspt_ZntB"/>
</dbReference>
<dbReference type="GeneID" id="63719015"/>
<feature type="transmembrane region" description="Helical" evidence="6">
    <location>
        <begin position="724"/>
        <end position="741"/>
    </location>
</feature>
<dbReference type="GO" id="GO:0046873">
    <property type="term" value="F:metal ion transmembrane transporter activity"/>
    <property type="evidence" value="ECO:0007669"/>
    <property type="project" value="InterPro"/>
</dbReference>
<keyword evidence="4 6" id="KW-0472">Membrane</keyword>
<feature type="transmembrane region" description="Helical" evidence="6">
    <location>
        <begin position="784"/>
        <end position="803"/>
    </location>
</feature>
<dbReference type="AlphaFoldDB" id="A0A151GBJ1"/>
<evidence type="ECO:0000256" key="3">
    <source>
        <dbReference type="ARBA" id="ARBA00022989"/>
    </source>
</evidence>
<feature type="transmembrane region" description="Helical" evidence="6">
    <location>
        <begin position="809"/>
        <end position="830"/>
    </location>
</feature>
<dbReference type="Pfam" id="PF01544">
    <property type="entry name" value="CorA"/>
    <property type="match status" value="1"/>
</dbReference>
<dbReference type="GO" id="GO:0016020">
    <property type="term" value="C:membrane"/>
    <property type="evidence" value="ECO:0007669"/>
    <property type="project" value="UniProtKB-SubCell"/>
</dbReference>
<reference evidence="7 8" key="1">
    <citation type="journal article" date="2016" name="Sci. Rep.">
        <title>Insights into Adaptations to a Near-Obligate Nematode Endoparasitic Lifestyle from the Finished Genome of Drechmeria coniospora.</title>
        <authorList>
            <person name="Zhang L."/>
            <person name="Zhou Z."/>
            <person name="Guo Q."/>
            <person name="Fokkens L."/>
            <person name="Miskei M."/>
            <person name="Pocsi I."/>
            <person name="Zhang W."/>
            <person name="Chen M."/>
            <person name="Wang L."/>
            <person name="Sun Y."/>
            <person name="Donzelli B.G."/>
            <person name="Gibson D.M."/>
            <person name="Nelson D.R."/>
            <person name="Luo J.G."/>
            <person name="Rep M."/>
            <person name="Liu H."/>
            <person name="Yang S."/>
            <person name="Wang J."/>
            <person name="Krasnoff S.B."/>
            <person name="Xu Y."/>
            <person name="Molnar I."/>
            <person name="Lin M."/>
        </authorList>
    </citation>
    <scope>NUCLEOTIDE SEQUENCE [LARGE SCALE GENOMIC DNA]</scope>
    <source>
        <strain evidence="7 8">ARSEF 6962</strain>
    </source>
</reference>
<evidence type="ECO:0000256" key="2">
    <source>
        <dbReference type="ARBA" id="ARBA00022692"/>
    </source>
</evidence>
<accession>A0A151GBJ1</accession>
<evidence type="ECO:0000256" key="4">
    <source>
        <dbReference type="ARBA" id="ARBA00023136"/>
    </source>
</evidence>
<feature type="compositionally biased region" description="Basic residues" evidence="5">
    <location>
        <begin position="457"/>
        <end position="473"/>
    </location>
</feature>
<evidence type="ECO:0000313" key="8">
    <source>
        <dbReference type="Proteomes" id="UP000076580"/>
    </source>
</evidence>
<dbReference type="InterPro" id="IPR045863">
    <property type="entry name" value="CorA_TM1_TM2"/>
</dbReference>
<sequence>MFKRSKGTTNAGQVHAHYPLDSPPDQRWNPLYNVPRNSLEHASPRPSTSPSTDEVDSSSSPKLPTQAAETQTPPGKKTAHVADKKTAHVAFQEAAEPGLSSLSHWLETLAELYMNKLDNRARWDPRWLSVTHRERYEGLASVSISVLDYVEGGSTPTRADVDDKRALATALQSRPDGVELRLVLVSDLSRFVMGALGQVYDIDAEFWFEHLANGGYAASDSQLKVSNAVWMNWAEQETRFRHRAVPGTGQRTEWNVPRRIRGRCWAHLRWPRLGLLHYLGRKGFHEDEIERRLDDGRWMVERDVVLDKHGLLMTKKRLARAKRSEEKRRSKGAQTAAEETTARVKATNVYRAYSTFEGLPKNVTAWFNRDLRVLAPEGASYWSGRDAEGRRTVVLLLDPARSMRHGATDERTPSLTFMPRAMEIESYSDEELWRGAGPEETYLDPPPPAVSKAELKRQKKEAIKRRIRDRKSRAAGGHDASGREESAVDDDGLTSEYTSDDEYDEEYERELRAEYRNPKAHARDRDFARKYSLTTHELVVRHVSTLATSELAGGDEAVAAVLGRLVLDDFWQLLAEMRLELDHLDNDLSAGLHEQLVESIGNSTRQNLAWMRAALQELRDWLGHLSSSSAPTLGWGPDLGAELASLGAELASLGADLDAVRARAEQTLALLTTSMALAQSSLVIDQTSGINKLTELAFVFIPISFITSVFSMQVRELTSAPPPMWTWGVALAAVAVTTYLVRCSLRSPSVRIAVLHCRATIINRFSSSKAGSASRRLNTVGNRAIAKFLFFFACVVAIIGALVLLMLLLFLVVFGGLWLGAAGTALYFIVSRWPEPAVVVPCFLSLPLAGLGMCTTWYWSDEIGDWGERVIVLSGGWIHRIFPERWTLEAADDEDLAKEGVNTYARQALILAT</sequence>
<evidence type="ECO:0000256" key="6">
    <source>
        <dbReference type="SAM" id="Phobius"/>
    </source>
</evidence>
<feature type="region of interest" description="Disordered" evidence="5">
    <location>
        <begin position="436"/>
        <end position="509"/>
    </location>
</feature>
<evidence type="ECO:0000256" key="1">
    <source>
        <dbReference type="ARBA" id="ARBA00004141"/>
    </source>
</evidence>
<evidence type="ECO:0000313" key="7">
    <source>
        <dbReference type="EMBL" id="KYK54414.1"/>
    </source>
</evidence>